<dbReference type="Proteomes" id="UP001310386">
    <property type="component" value="Unassembled WGS sequence"/>
</dbReference>
<organism evidence="2 3">
    <name type="scientific">Ferviditalea candida</name>
    <dbReference type="NCBI Taxonomy" id="3108399"/>
    <lineage>
        <taxon>Bacteria</taxon>
        <taxon>Bacillati</taxon>
        <taxon>Bacillota</taxon>
        <taxon>Bacilli</taxon>
        <taxon>Bacillales</taxon>
        <taxon>Paenibacillaceae</taxon>
        <taxon>Ferviditalea</taxon>
    </lineage>
</organism>
<dbReference type="InterPro" id="IPR001763">
    <property type="entry name" value="Rhodanese-like_dom"/>
</dbReference>
<keyword evidence="3" id="KW-1185">Reference proteome</keyword>
<feature type="domain" description="Rhodanese" evidence="1">
    <location>
        <begin position="20"/>
        <end position="103"/>
    </location>
</feature>
<dbReference type="RefSeq" id="WP_371753709.1">
    <property type="nucleotide sequence ID" value="NZ_JAYJLD010000009.1"/>
</dbReference>
<dbReference type="InterPro" id="IPR036873">
    <property type="entry name" value="Rhodanese-like_dom_sf"/>
</dbReference>
<evidence type="ECO:0000313" key="3">
    <source>
        <dbReference type="Proteomes" id="UP001310386"/>
    </source>
</evidence>
<sequence>MAYQATKQATGAEVEERIKNNEEVNIIDVREDVEWISGHIPQAKHIPLGQLLQRLDELDKNKEYIMVCAGGNRSSLACEFLSERGYDVTNLIGGMSRWRGEVATGR</sequence>
<dbReference type="SMART" id="SM00450">
    <property type="entry name" value="RHOD"/>
    <property type="match status" value="1"/>
</dbReference>
<dbReference type="EMBL" id="JAYJLD010000009">
    <property type="protein sequence ID" value="MEB3101587.1"/>
    <property type="molecule type" value="Genomic_DNA"/>
</dbReference>
<proteinExistence type="predicted"/>
<dbReference type="Pfam" id="PF00581">
    <property type="entry name" value="Rhodanese"/>
    <property type="match status" value="1"/>
</dbReference>
<name>A0ABU5ZH74_9BACL</name>
<dbReference type="InterPro" id="IPR050229">
    <property type="entry name" value="GlpE_sulfurtransferase"/>
</dbReference>
<evidence type="ECO:0000259" key="1">
    <source>
        <dbReference type="PROSITE" id="PS50206"/>
    </source>
</evidence>
<dbReference type="PANTHER" id="PTHR43031:SF17">
    <property type="entry name" value="SULFURTRANSFERASE YTWF-RELATED"/>
    <property type="match status" value="1"/>
</dbReference>
<gene>
    <name evidence="2" type="ORF">VF724_07915</name>
</gene>
<evidence type="ECO:0000313" key="2">
    <source>
        <dbReference type="EMBL" id="MEB3101587.1"/>
    </source>
</evidence>
<dbReference type="PANTHER" id="PTHR43031">
    <property type="entry name" value="FAD-DEPENDENT OXIDOREDUCTASE"/>
    <property type="match status" value="1"/>
</dbReference>
<dbReference type="SUPFAM" id="SSF52821">
    <property type="entry name" value="Rhodanese/Cell cycle control phosphatase"/>
    <property type="match status" value="1"/>
</dbReference>
<dbReference type="PROSITE" id="PS50206">
    <property type="entry name" value="RHODANESE_3"/>
    <property type="match status" value="1"/>
</dbReference>
<accession>A0ABU5ZH74</accession>
<dbReference type="CDD" id="cd00158">
    <property type="entry name" value="RHOD"/>
    <property type="match status" value="1"/>
</dbReference>
<dbReference type="Gene3D" id="3.40.250.10">
    <property type="entry name" value="Rhodanese-like domain"/>
    <property type="match status" value="1"/>
</dbReference>
<comment type="caution">
    <text evidence="2">The sequence shown here is derived from an EMBL/GenBank/DDBJ whole genome shotgun (WGS) entry which is preliminary data.</text>
</comment>
<protein>
    <submittedName>
        <fullName evidence="2">Rhodanese-like domain-containing protein</fullName>
    </submittedName>
</protein>
<reference evidence="2" key="1">
    <citation type="submission" date="2023-12" db="EMBL/GenBank/DDBJ databases">
        <title>Fervidustalea candida gen. nov., sp. nov., a novel member of the family Paenibacillaceae isolated from a geothermal area.</title>
        <authorList>
            <person name="Li W.-J."/>
            <person name="Jiao J.-Y."/>
            <person name="Chen Y."/>
        </authorList>
    </citation>
    <scope>NUCLEOTIDE SEQUENCE</scope>
    <source>
        <strain evidence="2">SYSU GA230002</strain>
    </source>
</reference>